<reference evidence="1" key="1">
    <citation type="submission" date="2020-05" db="EMBL/GenBank/DDBJ databases">
        <title>Fertoebacter nigrum gen. nov., sp. nov., a new member of the family Rhodobacteraceae.</title>
        <authorList>
            <person name="Szuroczki S."/>
            <person name="Abbaszade G."/>
            <person name="Buni D."/>
            <person name="Schumann P."/>
            <person name="Toth E."/>
        </authorList>
    </citation>
    <scope>NUCLEOTIDE SEQUENCE</scope>
    <source>
        <strain evidence="1">RG-N-1a</strain>
    </source>
</reference>
<accession>A0A8X8KRA2</accession>
<comment type="caution">
    <text evidence="1">The sequence shown here is derived from an EMBL/GenBank/DDBJ whole genome shotgun (WGS) entry which is preliminary data.</text>
</comment>
<evidence type="ECO:0000313" key="2">
    <source>
        <dbReference type="Proteomes" id="UP000484076"/>
    </source>
</evidence>
<gene>
    <name evidence="1" type="ORF">GEU84_011315</name>
</gene>
<proteinExistence type="predicted"/>
<dbReference type="EMBL" id="WHUT02000006">
    <property type="protein sequence ID" value="NUB44977.1"/>
    <property type="molecule type" value="Genomic_DNA"/>
</dbReference>
<evidence type="ECO:0000313" key="1">
    <source>
        <dbReference type="EMBL" id="NUB44977.1"/>
    </source>
</evidence>
<organism evidence="1 2">
    <name type="scientific">Fertoeibacter niger</name>
    <dbReference type="NCBI Taxonomy" id="2656921"/>
    <lineage>
        <taxon>Bacteria</taxon>
        <taxon>Pseudomonadati</taxon>
        <taxon>Pseudomonadota</taxon>
        <taxon>Alphaproteobacteria</taxon>
        <taxon>Rhodobacterales</taxon>
        <taxon>Paracoccaceae</taxon>
        <taxon>Fertoeibacter</taxon>
    </lineage>
</organism>
<name>A0A8X8KRA2_9RHOB</name>
<keyword evidence="2" id="KW-1185">Reference proteome</keyword>
<protein>
    <submittedName>
        <fullName evidence="1">Uncharacterized protein</fullName>
    </submittedName>
</protein>
<dbReference type="Proteomes" id="UP000484076">
    <property type="component" value="Unassembled WGS sequence"/>
</dbReference>
<dbReference type="AlphaFoldDB" id="A0A8X8KRA2"/>
<sequence>MNSRLPNGKAADGMRKSHFAGAQFMALRNAALFAMRYHEVSQRPACVLAGVKQRLRGVNASAAAIA</sequence>